<dbReference type="SUPFAM" id="SSF51197">
    <property type="entry name" value="Clavaminate synthase-like"/>
    <property type="match status" value="1"/>
</dbReference>
<accession>A0ABS5DXW8</accession>
<organism evidence="2 3">
    <name type="scientific">Ideonella paludis</name>
    <dbReference type="NCBI Taxonomy" id="1233411"/>
    <lineage>
        <taxon>Bacteria</taxon>
        <taxon>Pseudomonadati</taxon>
        <taxon>Pseudomonadota</taxon>
        <taxon>Betaproteobacteria</taxon>
        <taxon>Burkholderiales</taxon>
        <taxon>Sphaerotilaceae</taxon>
        <taxon>Ideonella</taxon>
    </lineage>
</organism>
<dbReference type="PANTHER" id="PTHR12461">
    <property type="entry name" value="HYPOXIA-INDUCIBLE FACTOR 1 ALPHA INHIBITOR-RELATED"/>
    <property type="match status" value="1"/>
</dbReference>
<name>A0ABS5DXW8_9BURK</name>
<dbReference type="PANTHER" id="PTHR12461:SF105">
    <property type="entry name" value="HYPOXIA-INDUCIBLE FACTOR 1-ALPHA INHIBITOR"/>
    <property type="match status" value="1"/>
</dbReference>
<dbReference type="InterPro" id="IPR041667">
    <property type="entry name" value="Cupin_8"/>
</dbReference>
<dbReference type="RefSeq" id="WP_210809308.1">
    <property type="nucleotide sequence ID" value="NZ_JAGQDG010000004.1"/>
</dbReference>
<dbReference type="PROSITE" id="PS51184">
    <property type="entry name" value="JMJC"/>
    <property type="match status" value="1"/>
</dbReference>
<dbReference type="Gene3D" id="2.60.120.10">
    <property type="entry name" value="Jelly Rolls"/>
    <property type="match status" value="1"/>
</dbReference>
<protein>
    <submittedName>
        <fullName evidence="2">Cupin-like domain-containing protein</fullName>
    </submittedName>
</protein>
<dbReference type="InterPro" id="IPR003347">
    <property type="entry name" value="JmjC_dom"/>
</dbReference>
<keyword evidence="3" id="KW-1185">Reference proteome</keyword>
<dbReference type="SMART" id="SM00558">
    <property type="entry name" value="JmjC"/>
    <property type="match status" value="1"/>
</dbReference>
<evidence type="ECO:0000313" key="3">
    <source>
        <dbReference type="Proteomes" id="UP000672097"/>
    </source>
</evidence>
<comment type="caution">
    <text evidence="2">The sequence shown here is derived from an EMBL/GenBank/DDBJ whole genome shotgun (WGS) entry which is preliminary data.</text>
</comment>
<proteinExistence type="predicted"/>
<dbReference type="InterPro" id="IPR014710">
    <property type="entry name" value="RmlC-like_jellyroll"/>
</dbReference>
<feature type="domain" description="JmjC" evidence="1">
    <location>
        <begin position="103"/>
        <end position="268"/>
    </location>
</feature>
<evidence type="ECO:0000313" key="2">
    <source>
        <dbReference type="EMBL" id="MBQ0935998.1"/>
    </source>
</evidence>
<gene>
    <name evidence="2" type="ORF">KAK11_11730</name>
</gene>
<sequence>MSEPAASPAGLAPALPWSGPAPSQPVLLKGLVSHWPVVQAARQSPVALAAYVKRFCQPEVVTLWRAPASAHGRFFYNERFDGFNFAAEHARLDEVLSQLVAGAGQPQADALYVGSTTVERVCPGFQGENDVSGLPQEALMSLWMGNRTRIAAHQDVPDNLACVAAGRRRFTLFAPEQLPNLYIGPLDFTPAGQPISLVDMTEPDLARYPRFAQAQQAAQVFELEAGDALFIPSLWWHQVEALDSVNLLLNYWWRSSPAFMDPPMAALLLALSSIRDLPPAQRQAWAAQFHHYVFADPPTRHAHIPAHALGLLGPLSPERVRPLRARLLQLLNR</sequence>
<dbReference type="Proteomes" id="UP000672097">
    <property type="component" value="Unassembled WGS sequence"/>
</dbReference>
<dbReference type="Pfam" id="PF13621">
    <property type="entry name" value="Cupin_8"/>
    <property type="match status" value="1"/>
</dbReference>
<dbReference type="EMBL" id="JAGQDG010000004">
    <property type="protein sequence ID" value="MBQ0935998.1"/>
    <property type="molecule type" value="Genomic_DNA"/>
</dbReference>
<evidence type="ECO:0000259" key="1">
    <source>
        <dbReference type="PROSITE" id="PS51184"/>
    </source>
</evidence>
<reference evidence="2 3" key="1">
    <citation type="submission" date="2021-04" db="EMBL/GenBank/DDBJ databases">
        <title>The genome sequence of type strain Ideonella paludis KCTC 32238.</title>
        <authorList>
            <person name="Liu Y."/>
        </authorList>
    </citation>
    <scope>NUCLEOTIDE SEQUENCE [LARGE SCALE GENOMIC DNA]</scope>
    <source>
        <strain evidence="2 3">KCTC 32238</strain>
    </source>
</reference>